<dbReference type="Pfam" id="PF02872">
    <property type="entry name" value="5_nucleotid_C"/>
    <property type="match status" value="1"/>
</dbReference>
<dbReference type="InterPro" id="IPR006146">
    <property type="entry name" value="5'-Nucleotdase_CS"/>
</dbReference>
<dbReference type="PANTHER" id="PTHR11575:SF46">
    <property type="entry name" value="PROTEIN USHA"/>
    <property type="match status" value="1"/>
</dbReference>
<feature type="domain" description="Calcineurin-like phosphoesterase" evidence="6">
    <location>
        <begin position="55"/>
        <end position="275"/>
    </location>
</feature>
<sequence>MMNTSLRPSGLVLAGCAIAMSLALSGCGKKKVEEAPKTTASIACQAAGDDCKRFTLLHTNDHHGRFWHGSRGEYGMAARKTILDQIRKEVAVQGGQTILLSGGDINTGVPESDLQDAEPDFIGMNHLGYDAMAVGNHEFDNPSVVMDKQRGWSKFPWLSANIYRQVDGEWQRYFEPYKLFEIQGLKLAVVGLTTEHTAEIGNPEFVEDFKFTSPQAEVKAILAELEEKHQPDLVFGLTHMGHYENGRHGSNAPGDVALANSLKPGQIQAIIGGHSQLPVCMEGDTGEYVEDYGRDEPCKPDRQNGTWIMQAYEWGKFVGRADFEYYGGQLHLANYQLVPVNTETKFGSYYPAHMLTPKDKETLELLRPYQAKGQLKLREQIGVAKADFVGKRKVVRNQATPLGIMIAHAQTQLPVPADFGIMNSGGIRATIKKGPIRYRDVLKVQPFSNSVTVTEMDGAELKKYLSKVALKTRGSGGFAHFSGIKMTVDCKAKDVDIKMVGDKPFKLTDKYRFTLPSYNAAGGNKYPKLKEKARDTGFIDADMLYQFIKKHGTLDPASYDRAKDVRYINSRSPDGCGS</sequence>
<dbReference type="PANTHER" id="PTHR11575">
    <property type="entry name" value="5'-NUCLEOTIDASE-RELATED"/>
    <property type="match status" value="1"/>
</dbReference>
<dbReference type="SUPFAM" id="SSF55816">
    <property type="entry name" value="5'-nucleotidase (syn. UDP-sugar hydrolase), C-terminal domain"/>
    <property type="match status" value="1"/>
</dbReference>
<feature type="domain" description="5'-Nucleotidase C-terminal" evidence="7">
    <location>
        <begin position="381"/>
        <end position="531"/>
    </location>
</feature>
<dbReference type="InterPro" id="IPR036907">
    <property type="entry name" value="5'-Nucleotdase_C_sf"/>
</dbReference>
<name>A0AAC9U0L4_9GAMM</name>
<evidence type="ECO:0000256" key="5">
    <source>
        <dbReference type="RuleBase" id="RU362119"/>
    </source>
</evidence>
<organism evidence="8 9">
    <name type="scientific">Shewanella marisflavi</name>
    <dbReference type="NCBI Taxonomy" id="260364"/>
    <lineage>
        <taxon>Bacteria</taxon>
        <taxon>Pseudomonadati</taxon>
        <taxon>Pseudomonadota</taxon>
        <taxon>Gammaproteobacteria</taxon>
        <taxon>Alteromonadales</taxon>
        <taxon>Shewanellaceae</taxon>
        <taxon>Shewanella</taxon>
    </lineage>
</organism>
<dbReference type="GO" id="GO:0009166">
    <property type="term" value="P:nucleotide catabolic process"/>
    <property type="evidence" value="ECO:0007669"/>
    <property type="project" value="InterPro"/>
</dbReference>
<comment type="similarity">
    <text evidence="1 5">Belongs to the 5'-nucleotidase family.</text>
</comment>
<dbReference type="InterPro" id="IPR029052">
    <property type="entry name" value="Metallo-depent_PP-like"/>
</dbReference>
<evidence type="ECO:0000259" key="7">
    <source>
        <dbReference type="Pfam" id="PF02872"/>
    </source>
</evidence>
<dbReference type="GO" id="GO:0008253">
    <property type="term" value="F:5'-nucleotidase activity"/>
    <property type="evidence" value="ECO:0007669"/>
    <property type="project" value="UniProtKB-EC"/>
</dbReference>
<dbReference type="InterPro" id="IPR004843">
    <property type="entry name" value="Calcineurin-like_PHP"/>
</dbReference>
<evidence type="ECO:0000259" key="6">
    <source>
        <dbReference type="Pfam" id="PF00149"/>
    </source>
</evidence>
<dbReference type="AlphaFoldDB" id="A0AAC9U0L4"/>
<dbReference type="GO" id="GO:0030288">
    <property type="term" value="C:outer membrane-bounded periplasmic space"/>
    <property type="evidence" value="ECO:0007669"/>
    <property type="project" value="TreeGrafter"/>
</dbReference>
<dbReference type="EC" id="3.6.1.45" evidence="8"/>
<evidence type="ECO:0000256" key="1">
    <source>
        <dbReference type="ARBA" id="ARBA00006654"/>
    </source>
</evidence>
<dbReference type="PROSITE" id="PS51257">
    <property type="entry name" value="PROKAR_LIPOPROTEIN"/>
    <property type="match status" value="1"/>
</dbReference>
<evidence type="ECO:0000256" key="2">
    <source>
        <dbReference type="ARBA" id="ARBA00022723"/>
    </source>
</evidence>
<dbReference type="GO" id="GO:0046872">
    <property type="term" value="F:metal ion binding"/>
    <property type="evidence" value="ECO:0007669"/>
    <property type="project" value="UniProtKB-KW"/>
</dbReference>
<keyword evidence="4 5" id="KW-0547">Nucleotide-binding</keyword>
<dbReference type="PRINTS" id="PR01607">
    <property type="entry name" value="APYRASEFAMLY"/>
</dbReference>
<feature type="signal peptide" evidence="5">
    <location>
        <begin position="1"/>
        <end position="25"/>
    </location>
</feature>
<evidence type="ECO:0000313" key="8">
    <source>
        <dbReference type="EMBL" id="ASJ97745.1"/>
    </source>
</evidence>
<dbReference type="EMBL" id="CP022272">
    <property type="protein sequence ID" value="ASJ97745.1"/>
    <property type="molecule type" value="Genomic_DNA"/>
</dbReference>
<reference evidence="8 9" key="1">
    <citation type="submission" date="2017-06" db="EMBL/GenBank/DDBJ databases">
        <title>Complete genome sequence of Shewanella marisflavi EP1 associated with anaerobic 2,4-dinitrotoluene reduction and salt tolerance.</title>
        <authorList>
            <person name="Huang J."/>
        </authorList>
    </citation>
    <scope>NUCLEOTIDE SEQUENCE [LARGE SCALE GENOMIC DNA]</scope>
    <source>
        <strain evidence="8 9">EP1</strain>
    </source>
</reference>
<dbReference type="Gene3D" id="3.60.21.10">
    <property type="match status" value="1"/>
</dbReference>
<keyword evidence="5 8" id="KW-0378">Hydrolase</keyword>
<dbReference type="InterPro" id="IPR008334">
    <property type="entry name" value="5'-Nucleotdase_C"/>
</dbReference>
<evidence type="ECO:0000256" key="4">
    <source>
        <dbReference type="ARBA" id="ARBA00022741"/>
    </source>
</evidence>
<dbReference type="Pfam" id="PF00149">
    <property type="entry name" value="Metallophos"/>
    <property type="match status" value="1"/>
</dbReference>
<dbReference type="InterPro" id="IPR006179">
    <property type="entry name" value="5_nucleotidase/apyrase"/>
</dbReference>
<dbReference type="Proteomes" id="UP000198233">
    <property type="component" value="Chromosome"/>
</dbReference>
<protein>
    <submittedName>
        <fullName evidence="8">Bifunctional UDP-sugar hydrolase/5'-nucleotidase</fullName>
        <ecNumber evidence="8">3.1.3.5</ecNumber>
        <ecNumber evidence="8">3.6.1.45</ecNumber>
    </submittedName>
</protein>
<dbReference type="SUPFAM" id="SSF56300">
    <property type="entry name" value="Metallo-dependent phosphatases"/>
    <property type="match status" value="1"/>
</dbReference>
<keyword evidence="2" id="KW-0479">Metal-binding</keyword>
<proteinExistence type="inferred from homology"/>
<evidence type="ECO:0000313" key="9">
    <source>
        <dbReference type="Proteomes" id="UP000198233"/>
    </source>
</evidence>
<dbReference type="PROSITE" id="PS00786">
    <property type="entry name" value="5_NUCLEOTIDASE_2"/>
    <property type="match status" value="1"/>
</dbReference>
<accession>A0AAC9U0L4</accession>
<dbReference type="NCBIfam" id="NF007109">
    <property type="entry name" value="PRK09558.1"/>
    <property type="match status" value="1"/>
</dbReference>
<feature type="chain" id="PRO_5041777999" evidence="5">
    <location>
        <begin position="26"/>
        <end position="578"/>
    </location>
</feature>
<dbReference type="GO" id="GO:0008768">
    <property type="term" value="F:UDP-sugar diphosphatase activity"/>
    <property type="evidence" value="ECO:0007669"/>
    <property type="project" value="UniProtKB-EC"/>
</dbReference>
<keyword evidence="3 5" id="KW-0732">Signal</keyword>
<dbReference type="KEGG" id="smav:CFF01_14785"/>
<gene>
    <name evidence="8" type="primary">ushA</name>
    <name evidence="8" type="ORF">CFF01_14785</name>
</gene>
<dbReference type="Gene3D" id="3.90.780.10">
    <property type="entry name" value="5'-Nucleotidase, C-terminal domain"/>
    <property type="match status" value="1"/>
</dbReference>
<dbReference type="EC" id="3.1.3.5" evidence="8"/>
<evidence type="ECO:0000256" key="3">
    <source>
        <dbReference type="ARBA" id="ARBA00022729"/>
    </source>
</evidence>
<dbReference type="GO" id="GO:0000166">
    <property type="term" value="F:nucleotide binding"/>
    <property type="evidence" value="ECO:0007669"/>
    <property type="project" value="UniProtKB-KW"/>
</dbReference>